<organism evidence="3 4">
    <name type="scientific">Astrephomene gubernaculifera</name>
    <dbReference type="NCBI Taxonomy" id="47775"/>
    <lineage>
        <taxon>Eukaryota</taxon>
        <taxon>Viridiplantae</taxon>
        <taxon>Chlorophyta</taxon>
        <taxon>core chlorophytes</taxon>
        <taxon>Chlorophyceae</taxon>
        <taxon>CS clade</taxon>
        <taxon>Chlamydomonadales</taxon>
        <taxon>Astrephomenaceae</taxon>
        <taxon>Astrephomene</taxon>
    </lineage>
</organism>
<proteinExistence type="predicted"/>
<gene>
    <name evidence="3" type="ORF">Agub_g7059</name>
</gene>
<protein>
    <submittedName>
        <fullName evidence="3">Uncharacterized protein</fullName>
    </submittedName>
</protein>
<comment type="caution">
    <text evidence="3">The sequence shown here is derived from an EMBL/GenBank/DDBJ whole genome shotgun (WGS) entry which is preliminary data.</text>
</comment>
<dbReference type="PANTHER" id="PTHR24216:SF65">
    <property type="entry name" value="PAXILLIN-LIKE PROTEIN 1"/>
    <property type="match status" value="1"/>
</dbReference>
<dbReference type="Proteomes" id="UP001054857">
    <property type="component" value="Unassembled WGS sequence"/>
</dbReference>
<name>A0AAD3HLF1_9CHLO</name>
<evidence type="ECO:0000313" key="3">
    <source>
        <dbReference type="EMBL" id="GFR45649.1"/>
    </source>
</evidence>
<feature type="region of interest" description="Disordered" evidence="1">
    <location>
        <begin position="197"/>
        <end position="228"/>
    </location>
</feature>
<feature type="region of interest" description="Disordered" evidence="1">
    <location>
        <begin position="622"/>
        <end position="719"/>
    </location>
</feature>
<dbReference type="PANTHER" id="PTHR24216">
    <property type="entry name" value="PAXILLIN-RELATED"/>
    <property type="match status" value="1"/>
</dbReference>
<feature type="signal peptide" evidence="2">
    <location>
        <begin position="1"/>
        <end position="20"/>
    </location>
</feature>
<keyword evidence="2" id="KW-0732">Signal</keyword>
<feature type="chain" id="PRO_5042169405" evidence="2">
    <location>
        <begin position="21"/>
        <end position="719"/>
    </location>
</feature>
<evidence type="ECO:0000313" key="4">
    <source>
        <dbReference type="Proteomes" id="UP001054857"/>
    </source>
</evidence>
<dbReference type="AlphaFoldDB" id="A0AAD3HLF1"/>
<sequence>MSLHFLRYSILLILFSYARGQSCPTAPVVYHSTLDEICSKEPARSAIGCGMNRICNSKTNVYPAACSTWKIASSLCNDDTSIVVSYSSFCAQLQSSYSSAAQFQSCMQPYTFKNTLTVKANHLEACGWMEGMPMGGCDTCTRVACPDPLYAYSQGCIDMDMGQCSDWLKFCRYGDGAPNGQGAVVLCLGNRTSTVAPPWPPSPPPNPVKASPSPPLQPPPPQPPSPRPPPPPIVLPLCVTNSSLPECVWYEYPAASIAADLVSLCMDMPYMPGCTVMFACQAGDITGDFCQPFTLLSSICADMPSMRGCKAYRTLCANTSVVDQCKLYPAIPGLPTTKLSATAIATLCSGSMASTMTICGTCSQISCPDYLGGIVGLCSGMPSMKGCGIYTSWCNASAAWQQAGNGNLGSYCPALNSPPPSPSPPLPPPSPPPPAHLCVTNSSLPRCASYEYPAVSIAADLISLCNDMPYMPGCTVMSACQSGTVTGDFCRPFTLLSSICYDMPGMSGCKSYRTLCAANSVVPQCTQFPAIPGLPTTKQAKAAVTSICANVSGPECSTCSTISCSDYLALISGACPRAPSATGCELFTSWCNASAAWEQPASSNSSSSISVYCKGSLPYLTSPPPPPSPPSPTPLPPPLRVSSSPPPKSTKPPPKSPSPPPPKPKSPPPPKPKSPPPPKPKSPPPPKPKSPPPPKPTSPPPPKPKSPPPPKTNRPPPQP</sequence>
<reference evidence="3 4" key="1">
    <citation type="journal article" date="2021" name="Sci. Rep.">
        <title>Genome sequencing of the multicellular alga Astrephomene provides insights into convergent evolution of germ-soma differentiation.</title>
        <authorList>
            <person name="Yamashita S."/>
            <person name="Yamamoto K."/>
            <person name="Matsuzaki R."/>
            <person name="Suzuki S."/>
            <person name="Yamaguchi H."/>
            <person name="Hirooka S."/>
            <person name="Minakuchi Y."/>
            <person name="Miyagishima S."/>
            <person name="Kawachi M."/>
            <person name="Toyoda A."/>
            <person name="Nozaki H."/>
        </authorList>
    </citation>
    <scope>NUCLEOTIDE SEQUENCE [LARGE SCALE GENOMIC DNA]</scope>
    <source>
        <strain evidence="3 4">NIES-4017</strain>
    </source>
</reference>
<accession>A0AAD3HLF1</accession>
<dbReference type="EMBL" id="BMAR01000010">
    <property type="protein sequence ID" value="GFR45649.1"/>
    <property type="molecule type" value="Genomic_DNA"/>
</dbReference>
<keyword evidence="4" id="KW-1185">Reference proteome</keyword>
<evidence type="ECO:0000256" key="2">
    <source>
        <dbReference type="SAM" id="SignalP"/>
    </source>
</evidence>
<evidence type="ECO:0000256" key="1">
    <source>
        <dbReference type="SAM" id="MobiDB-lite"/>
    </source>
</evidence>